<proteinExistence type="inferred from homology"/>
<evidence type="ECO:0000256" key="15">
    <source>
        <dbReference type="SAM" id="MobiDB-lite"/>
    </source>
</evidence>
<dbReference type="GO" id="GO:0016740">
    <property type="term" value="F:transferase activity"/>
    <property type="evidence" value="ECO:0007669"/>
    <property type="project" value="UniProtKB-ARBA"/>
</dbReference>
<dbReference type="PIRSF" id="PIRSF039101">
    <property type="entry name" value="LysRS2"/>
    <property type="match status" value="1"/>
</dbReference>
<name>A0A3R9QGK4_9BACI</name>
<dbReference type="GO" id="GO:0005524">
    <property type="term" value="F:ATP binding"/>
    <property type="evidence" value="ECO:0007669"/>
    <property type="project" value="UniProtKB-UniRule"/>
</dbReference>
<dbReference type="EMBL" id="RBVX01000044">
    <property type="protein sequence ID" value="RSL30063.1"/>
    <property type="molecule type" value="Genomic_DNA"/>
</dbReference>
<evidence type="ECO:0000256" key="12">
    <source>
        <dbReference type="ARBA" id="ARBA00048573"/>
    </source>
</evidence>
<dbReference type="InterPro" id="IPR044136">
    <property type="entry name" value="Lys-tRNA-ligase_II_N"/>
</dbReference>
<keyword evidence="11 13" id="KW-0030">Aminoacyl-tRNA synthetase</keyword>
<comment type="similarity">
    <text evidence="2 13">Belongs to the class-II aminoacyl-tRNA synthetase family.</text>
</comment>
<dbReference type="InterPro" id="IPR002313">
    <property type="entry name" value="Lys-tRNA-ligase_II"/>
</dbReference>
<feature type="region of interest" description="Disordered" evidence="15">
    <location>
        <begin position="1"/>
        <end position="35"/>
    </location>
</feature>
<feature type="compositionally biased region" description="Polar residues" evidence="15">
    <location>
        <begin position="1"/>
        <end position="11"/>
    </location>
</feature>
<keyword evidence="6 13" id="KW-0479">Metal-binding</keyword>
<dbReference type="CDD" id="cd04322">
    <property type="entry name" value="LysRS_N"/>
    <property type="match status" value="1"/>
</dbReference>
<comment type="catalytic activity">
    <reaction evidence="12 13 14">
        <text>tRNA(Lys) + L-lysine + ATP = L-lysyl-tRNA(Lys) + AMP + diphosphate</text>
        <dbReference type="Rhea" id="RHEA:20792"/>
        <dbReference type="Rhea" id="RHEA-COMP:9696"/>
        <dbReference type="Rhea" id="RHEA-COMP:9697"/>
        <dbReference type="ChEBI" id="CHEBI:30616"/>
        <dbReference type="ChEBI" id="CHEBI:32551"/>
        <dbReference type="ChEBI" id="CHEBI:33019"/>
        <dbReference type="ChEBI" id="CHEBI:78442"/>
        <dbReference type="ChEBI" id="CHEBI:78529"/>
        <dbReference type="ChEBI" id="CHEBI:456215"/>
        <dbReference type="EC" id="6.1.1.6"/>
    </reaction>
</comment>
<keyword evidence="18" id="KW-1185">Reference proteome</keyword>
<feature type="binding site" evidence="13">
    <location>
        <position position="414"/>
    </location>
    <ligand>
        <name>Mg(2+)</name>
        <dbReference type="ChEBI" id="CHEBI:18420"/>
        <label>2</label>
    </ligand>
</feature>
<evidence type="ECO:0000256" key="10">
    <source>
        <dbReference type="ARBA" id="ARBA00022917"/>
    </source>
</evidence>
<dbReference type="SUPFAM" id="SSF50249">
    <property type="entry name" value="Nucleic acid-binding proteins"/>
    <property type="match status" value="1"/>
</dbReference>
<dbReference type="InterPro" id="IPR012340">
    <property type="entry name" value="NA-bd_OB-fold"/>
</dbReference>
<evidence type="ECO:0000256" key="13">
    <source>
        <dbReference type="HAMAP-Rule" id="MF_00252"/>
    </source>
</evidence>
<feature type="domain" description="Aminoacyl-transfer RNA synthetases class-II family profile" evidence="16">
    <location>
        <begin position="177"/>
        <end position="491"/>
    </location>
</feature>
<evidence type="ECO:0000259" key="16">
    <source>
        <dbReference type="PROSITE" id="PS50862"/>
    </source>
</evidence>
<evidence type="ECO:0000256" key="8">
    <source>
        <dbReference type="ARBA" id="ARBA00022840"/>
    </source>
</evidence>
<dbReference type="NCBIfam" id="TIGR00499">
    <property type="entry name" value="lysS_bact"/>
    <property type="match status" value="1"/>
</dbReference>
<keyword evidence="9 13" id="KW-0460">Magnesium</keyword>
<feature type="binding site" evidence="13">
    <location>
        <position position="414"/>
    </location>
    <ligand>
        <name>Mg(2+)</name>
        <dbReference type="ChEBI" id="CHEBI:18420"/>
        <label>1</label>
    </ligand>
</feature>
<dbReference type="GO" id="GO:0004824">
    <property type="term" value="F:lysine-tRNA ligase activity"/>
    <property type="evidence" value="ECO:0007669"/>
    <property type="project" value="UniProtKB-UniRule"/>
</dbReference>
<reference evidence="17 18" key="1">
    <citation type="submission" date="2018-10" db="EMBL/GenBank/DDBJ databases">
        <title>Draft genome sequence of Bacillus salarius IM0101, isolated from a hypersaline soil in Inner Mongolia, China.</title>
        <authorList>
            <person name="Yamprayoonswat W."/>
            <person name="Boonvisut S."/>
            <person name="Jumpathong W."/>
            <person name="Sittihan S."/>
            <person name="Ruangsuj P."/>
            <person name="Wanthongcharoen S."/>
            <person name="Thongpramul N."/>
            <person name="Pimmason S."/>
            <person name="Yu B."/>
            <person name="Yasawong M."/>
        </authorList>
    </citation>
    <scope>NUCLEOTIDE SEQUENCE [LARGE SCALE GENOMIC DNA]</scope>
    <source>
        <strain evidence="17 18">IM0101</strain>
    </source>
</reference>
<dbReference type="InterPro" id="IPR004365">
    <property type="entry name" value="NA-bd_OB_tRNA"/>
</dbReference>
<dbReference type="InterPro" id="IPR018149">
    <property type="entry name" value="Lys-tRNA-synth_II_C"/>
</dbReference>
<evidence type="ECO:0000256" key="4">
    <source>
        <dbReference type="ARBA" id="ARBA00022490"/>
    </source>
</evidence>
<dbReference type="InterPro" id="IPR004364">
    <property type="entry name" value="Aa-tRNA-synt_II"/>
</dbReference>
<dbReference type="Gene3D" id="2.40.50.140">
    <property type="entry name" value="Nucleic acid-binding proteins"/>
    <property type="match status" value="1"/>
</dbReference>
<dbReference type="AlphaFoldDB" id="A0A3R9QGK4"/>
<evidence type="ECO:0000256" key="11">
    <source>
        <dbReference type="ARBA" id="ARBA00023146"/>
    </source>
</evidence>
<evidence type="ECO:0000256" key="9">
    <source>
        <dbReference type="ARBA" id="ARBA00022842"/>
    </source>
</evidence>
<dbReference type="PRINTS" id="PR00982">
    <property type="entry name" value="TRNASYNTHLYS"/>
</dbReference>
<evidence type="ECO:0000256" key="1">
    <source>
        <dbReference type="ARBA" id="ARBA00004496"/>
    </source>
</evidence>
<comment type="subunit">
    <text evidence="3 13">Homodimer.</text>
</comment>
<keyword evidence="4 13" id="KW-0963">Cytoplasm</keyword>
<dbReference type="GO" id="GO:0006430">
    <property type="term" value="P:lysyl-tRNA aminoacylation"/>
    <property type="evidence" value="ECO:0007669"/>
    <property type="project" value="UniProtKB-UniRule"/>
</dbReference>
<sequence length="499" mass="57357">MVSQEQENNDQMAVRKEKLQALQDQGKDPFGERFDRTHTAQTMTEEFDEYSKEELEEKASVVSLAGRVMTKRGKGKAGFAHIQDISGQVQIYVRKDQVGEEAYELFQNTDIGDFVGITGIAFKTKVGELSAKVSEFELLSKSLRPLPDKFHGLKDVEQRYRQRYLDLIVNPEVRDTFVIRSKILQSMRRYLDDQGYLEVETPMLHSIPGGASARPFITHHNALDMELYMRIAIELHLKRLIVGGMEKVYEVGRVFRNEGISTRHNPEFTMIELYEAYADYTDIMTLTENLIAHIAQDVLGTTVFAYGDNEVDLTPSWRRVHMVDAIKEEVGVDFWEDMSDEQAHALAKEYKVPVKETMTFGHIVNEFFEHFVEEKLIQPVFIYGHPLAISPLAKKNANDPRFTDRFELFILGREHANAFTELNDPVDQRERFEAQVKEREHGDDEAHMMDTDYLESMEYGLPPTGGLGIGIDRLVMLLTNSGSIRDVLLFPQMRKQSQE</sequence>
<dbReference type="InterPro" id="IPR006195">
    <property type="entry name" value="aa-tRNA-synth_II"/>
</dbReference>
<dbReference type="PANTHER" id="PTHR42918">
    <property type="entry name" value="LYSYL-TRNA SYNTHETASE"/>
    <property type="match status" value="1"/>
</dbReference>
<dbReference type="FunFam" id="3.30.930.10:FF:000001">
    <property type="entry name" value="Lysine--tRNA ligase"/>
    <property type="match status" value="1"/>
</dbReference>
<keyword evidence="5 13" id="KW-0436">Ligase</keyword>
<dbReference type="NCBIfam" id="NF001756">
    <property type="entry name" value="PRK00484.1"/>
    <property type="match status" value="1"/>
</dbReference>
<dbReference type="GO" id="GO:0140096">
    <property type="term" value="F:catalytic activity, acting on a protein"/>
    <property type="evidence" value="ECO:0007669"/>
    <property type="project" value="UniProtKB-ARBA"/>
</dbReference>
<evidence type="ECO:0000256" key="14">
    <source>
        <dbReference type="RuleBase" id="RU000336"/>
    </source>
</evidence>
<gene>
    <name evidence="13 17" type="primary">lysS</name>
    <name evidence="17" type="ORF">D7Z54_28160</name>
</gene>
<dbReference type="CDD" id="cd00775">
    <property type="entry name" value="LysRS_core"/>
    <property type="match status" value="1"/>
</dbReference>
<dbReference type="GO" id="GO:0000049">
    <property type="term" value="F:tRNA binding"/>
    <property type="evidence" value="ECO:0007669"/>
    <property type="project" value="TreeGrafter"/>
</dbReference>
<dbReference type="Pfam" id="PF01336">
    <property type="entry name" value="tRNA_anti-codon"/>
    <property type="match status" value="1"/>
</dbReference>
<dbReference type="SUPFAM" id="SSF55681">
    <property type="entry name" value="Class II aaRS and biotin synthetases"/>
    <property type="match status" value="1"/>
</dbReference>
<feature type="binding site" evidence="13">
    <location>
        <position position="407"/>
    </location>
    <ligand>
        <name>Mg(2+)</name>
        <dbReference type="ChEBI" id="CHEBI:18420"/>
        <label>1</label>
    </ligand>
</feature>
<comment type="subcellular location">
    <subcellularLocation>
        <location evidence="1 13">Cytoplasm</location>
    </subcellularLocation>
</comment>
<comment type="cofactor">
    <cofactor evidence="13 14">
        <name>Mg(2+)</name>
        <dbReference type="ChEBI" id="CHEBI:18420"/>
    </cofactor>
    <text evidence="13 14">Binds 3 Mg(2+) ions per subunit.</text>
</comment>
<dbReference type="InterPro" id="IPR034762">
    <property type="entry name" value="Lys-tRNA-ligase_II_bac/euk"/>
</dbReference>
<accession>A0A3R9QGK4</accession>
<evidence type="ECO:0000256" key="3">
    <source>
        <dbReference type="ARBA" id="ARBA00011738"/>
    </source>
</evidence>
<keyword evidence="7 13" id="KW-0547">Nucleotide-binding</keyword>
<dbReference type="HAMAP" id="MF_00252">
    <property type="entry name" value="Lys_tRNA_synth_class2"/>
    <property type="match status" value="1"/>
</dbReference>
<evidence type="ECO:0000256" key="7">
    <source>
        <dbReference type="ARBA" id="ARBA00022741"/>
    </source>
</evidence>
<dbReference type="InterPro" id="IPR045864">
    <property type="entry name" value="aa-tRNA-synth_II/BPL/LPL"/>
</dbReference>
<evidence type="ECO:0000313" key="18">
    <source>
        <dbReference type="Proteomes" id="UP000275076"/>
    </source>
</evidence>
<dbReference type="EC" id="6.1.1.6" evidence="13"/>
<keyword evidence="10 13" id="KW-0648">Protein biosynthesis</keyword>
<dbReference type="FunFam" id="2.40.50.140:FF:000024">
    <property type="entry name" value="Lysine--tRNA ligase"/>
    <property type="match status" value="1"/>
</dbReference>
<dbReference type="GO" id="GO:0000287">
    <property type="term" value="F:magnesium ion binding"/>
    <property type="evidence" value="ECO:0007669"/>
    <property type="project" value="UniProtKB-UniRule"/>
</dbReference>
<dbReference type="Pfam" id="PF00152">
    <property type="entry name" value="tRNA-synt_2"/>
    <property type="match status" value="1"/>
</dbReference>
<dbReference type="Gene3D" id="3.30.930.10">
    <property type="entry name" value="Bira Bifunctional Protein, Domain 2"/>
    <property type="match status" value="1"/>
</dbReference>
<feature type="compositionally biased region" description="Basic and acidic residues" evidence="15">
    <location>
        <begin position="13"/>
        <end position="35"/>
    </location>
</feature>
<dbReference type="PANTHER" id="PTHR42918:SF15">
    <property type="entry name" value="LYSINE--TRNA LIGASE, CHLOROPLASTIC_MITOCHONDRIAL"/>
    <property type="match status" value="1"/>
</dbReference>
<protein>
    <recommendedName>
        <fullName evidence="13">Lysine--tRNA ligase</fullName>
        <ecNumber evidence="13">6.1.1.6</ecNumber>
    </recommendedName>
    <alternativeName>
        <fullName evidence="13">Lysyl-tRNA synthetase</fullName>
        <shortName evidence="13">LysRS</shortName>
    </alternativeName>
</protein>
<evidence type="ECO:0000256" key="6">
    <source>
        <dbReference type="ARBA" id="ARBA00022723"/>
    </source>
</evidence>
<evidence type="ECO:0000256" key="5">
    <source>
        <dbReference type="ARBA" id="ARBA00022598"/>
    </source>
</evidence>
<organism evidence="17 18">
    <name type="scientific">Salibacterium salarium</name>
    <dbReference type="NCBI Taxonomy" id="284579"/>
    <lineage>
        <taxon>Bacteria</taxon>
        <taxon>Bacillati</taxon>
        <taxon>Bacillota</taxon>
        <taxon>Bacilli</taxon>
        <taxon>Bacillales</taxon>
        <taxon>Bacillaceae</taxon>
    </lineage>
</organism>
<evidence type="ECO:0000256" key="2">
    <source>
        <dbReference type="ARBA" id="ARBA00008226"/>
    </source>
</evidence>
<keyword evidence="8 13" id="KW-0067">ATP-binding</keyword>
<dbReference type="PROSITE" id="PS50862">
    <property type="entry name" value="AA_TRNA_LIGASE_II"/>
    <property type="match status" value="1"/>
</dbReference>
<dbReference type="GO" id="GO:0005829">
    <property type="term" value="C:cytosol"/>
    <property type="evidence" value="ECO:0007669"/>
    <property type="project" value="TreeGrafter"/>
</dbReference>
<dbReference type="Proteomes" id="UP000275076">
    <property type="component" value="Unassembled WGS sequence"/>
</dbReference>
<evidence type="ECO:0000313" key="17">
    <source>
        <dbReference type="EMBL" id="RSL30063.1"/>
    </source>
</evidence>
<comment type="caution">
    <text evidence="17">The sequence shown here is derived from an EMBL/GenBank/DDBJ whole genome shotgun (WGS) entry which is preliminary data.</text>
</comment>